<dbReference type="PANTHER" id="PTHR33333">
    <property type="entry name" value="ERYTHROCYTE MEMBRANE PROTEIN 1-LIKE"/>
    <property type="match status" value="1"/>
</dbReference>
<proteinExistence type="predicted"/>
<comment type="caution">
    <text evidence="1">The sequence shown here is derived from an EMBL/GenBank/DDBJ whole genome shotgun (WGS) entry which is preliminary data.</text>
</comment>
<evidence type="ECO:0000313" key="2">
    <source>
        <dbReference type="Proteomes" id="UP000823674"/>
    </source>
</evidence>
<dbReference type="InterPro" id="IPR039926">
    <property type="entry name" value="Egg_app_1"/>
</dbReference>
<name>A0ABQ7MSU4_BRACM</name>
<accession>A0ABQ7MSU4</accession>
<evidence type="ECO:0000313" key="1">
    <source>
        <dbReference type="EMBL" id="KAG5400916.1"/>
    </source>
</evidence>
<protein>
    <submittedName>
        <fullName evidence="1">Uncharacterized protein</fullName>
    </submittedName>
</protein>
<dbReference type="EMBL" id="JADBGQ010000004">
    <property type="protein sequence ID" value="KAG5400916.1"/>
    <property type="molecule type" value="Genomic_DNA"/>
</dbReference>
<keyword evidence="2" id="KW-1185">Reference proteome</keyword>
<dbReference type="PANTHER" id="PTHR33333:SF32">
    <property type="entry name" value="PSAD1"/>
    <property type="match status" value="1"/>
</dbReference>
<reference evidence="1 2" key="1">
    <citation type="submission" date="2021-03" db="EMBL/GenBank/DDBJ databases">
        <authorList>
            <person name="King G.J."/>
            <person name="Bancroft I."/>
            <person name="Baten A."/>
            <person name="Bloomfield J."/>
            <person name="Borpatragohain P."/>
            <person name="He Z."/>
            <person name="Irish N."/>
            <person name="Irwin J."/>
            <person name="Liu K."/>
            <person name="Mauleon R.P."/>
            <person name="Moore J."/>
            <person name="Morris R."/>
            <person name="Ostergaard L."/>
            <person name="Wang B."/>
            <person name="Wells R."/>
        </authorList>
    </citation>
    <scope>NUCLEOTIDE SEQUENCE [LARGE SCALE GENOMIC DNA]</scope>
    <source>
        <strain evidence="1">R-o-18</strain>
        <tissue evidence="1">Leaf</tissue>
    </source>
</reference>
<dbReference type="Proteomes" id="UP000823674">
    <property type="component" value="Chromosome A04"/>
</dbReference>
<organism evidence="1 2">
    <name type="scientific">Brassica rapa subsp. trilocularis</name>
    <dbReference type="NCBI Taxonomy" id="1813537"/>
    <lineage>
        <taxon>Eukaryota</taxon>
        <taxon>Viridiplantae</taxon>
        <taxon>Streptophyta</taxon>
        <taxon>Embryophyta</taxon>
        <taxon>Tracheophyta</taxon>
        <taxon>Spermatophyta</taxon>
        <taxon>Magnoliopsida</taxon>
        <taxon>eudicotyledons</taxon>
        <taxon>Gunneridae</taxon>
        <taxon>Pentapetalae</taxon>
        <taxon>rosids</taxon>
        <taxon>malvids</taxon>
        <taxon>Brassicales</taxon>
        <taxon>Brassicaceae</taxon>
        <taxon>Brassiceae</taxon>
        <taxon>Brassica</taxon>
    </lineage>
</organism>
<gene>
    <name evidence="1" type="primary">A04p017290.1_BraROA</name>
    <name evidence="1" type="ORF">IGI04_015523</name>
</gene>
<sequence>MKLSSHIKMILEYFDTQTKVIGLVIALVIVLLWMRSGPTMRAPGGNGRRISRNSFQKNPKGYFKDLRKSKHQKFLCRTRVTLNFRSEGTVRIILL</sequence>